<dbReference type="GO" id="GO:0003677">
    <property type="term" value="F:DNA binding"/>
    <property type="evidence" value="ECO:0007669"/>
    <property type="project" value="UniProtKB-KW"/>
</dbReference>
<dbReference type="Pfam" id="PF01022">
    <property type="entry name" value="HTH_5"/>
    <property type="match status" value="1"/>
</dbReference>
<dbReference type="CDD" id="cd00090">
    <property type="entry name" value="HTH_ARSR"/>
    <property type="match status" value="1"/>
</dbReference>
<accession>A0A1F6GBC1</accession>
<organism evidence="5 6">
    <name type="scientific">Candidatus Lambdaproteobacteria bacterium RIFOXYD2_FULL_50_16</name>
    <dbReference type="NCBI Taxonomy" id="1817772"/>
    <lineage>
        <taxon>Bacteria</taxon>
        <taxon>Pseudomonadati</taxon>
        <taxon>Pseudomonadota</taxon>
        <taxon>Candidatus Lambdaproteobacteria</taxon>
    </lineage>
</organism>
<sequence length="112" mass="12693">MEADPSLVKQLEALFDDQEDNIDKAVRCLKVLAHPQRLKILCVLQTGEHSVQQLEAYVGIAQATLSQHLSLLKDRGILTSRRQGNFSLYSVANHEMVDLFAMIQRIFCTETH</sequence>
<dbReference type="EMBL" id="MFNE01000024">
    <property type="protein sequence ID" value="OGG95417.1"/>
    <property type="molecule type" value="Genomic_DNA"/>
</dbReference>
<dbReference type="PANTHER" id="PTHR43132:SF2">
    <property type="entry name" value="ARSENICAL RESISTANCE OPERON REPRESSOR ARSR-RELATED"/>
    <property type="match status" value="1"/>
</dbReference>
<keyword evidence="3" id="KW-0804">Transcription</keyword>
<keyword evidence="2" id="KW-0238">DNA-binding</keyword>
<keyword evidence="1" id="KW-0805">Transcription regulation</keyword>
<feature type="domain" description="HTH arsR-type" evidence="4">
    <location>
        <begin position="17"/>
        <end position="111"/>
    </location>
</feature>
<evidence type="ECO:0000313" key="6">
    <source>
        <dbReference type="Proteomes" id="UP000178449"/>
    </source>
</evidence>
<dbReference type="PANTHER" id="PTHR43132">
    <property type="entry name" value="ARSENICAL RESISTANCE OPERON REPRESSOR ARSR-RELATED"/>
    <property type="match status" value="1"/>
</dbReference>
<evidence type="ECO:0000256" key="2">
    <source>
        <dbReference type="ARBA" id="ARBA00023125"/>
    </source>
</evidence>
<evidence type="ECO:0000259" key="4">
    <source>
        <dbReference type="PROSITE" id="PS50987"/>
    </source>
</evidence>
<dbReference type="Proteomes" id="UP000178449">
    <property type="component" value="Unassembled WGS sequence"/>
</dbReference>
<dbReference type="InterPro" id="IPR011991">
    <property type="entry name" value="ArsR-like_HTH"/>
</dbReference>
<dbReference type="SMART" id="SM00418">
    <property type="entry name" value="HTH_ARSR"/>
    <property type="match status" value="1"/>
</dbReference>
<dbReference type="STRING" id="1817772.A2527_07710"/>
<reference evidence="5 6" key="1">
    <citation type="journal article" date="2016" name="Nat. Commun.">
        <title>Thousands of microbial genomes shed light on interconnected biogeochemical processes in an aquifer system.</title>
        <authorList>
            <person name="Anantharaman K."/>
            <person name="Brown C.T."/>
            <person name="Hug L.A."/>
            <person name="Sharon I."/>
            <person name="Castelle C.J."/>
            <person name="Probst A.J."/>
            <person name="Thomas B.C."/>
            <person name="Singh A."/>
            <person name="Wilkins M.J."/>
            <person name="Karaoz U."/>
            <person name="Brodie E.L."/>
            <person name="Williams K.H."/>
            <person name="Hubbard S.S."/>
            <person name="Banfield J.F."/>
        </authorList>
    </citation>
    <scope>NUCLEOTIDE SEQUENCE [LARGE SCALE GENOMIC DNA]</scope>
</reference>
<dbReference type="InterPro" id="IPR036390">
    <property type="entry name" value="WH_DNA-bd_sf"/>
</dbReference>
<dbReference type="SUPFAM" id="SSF46785">
    <property type="entry name" value="Winged helix' DNA-binding domain"/>
    <property type="match status" value="1"/>
</dbReference>
<dbReference type="PRINTS" id="PR00778">
    <property type="entry name" value="HTHARSR"/>
</dbReference>
<name>A0A1F6GBC1_9PROT</name>
<dbReference type="NCBIfam" id="NF033788">
    <property type="entry name" value="HTH_metalloreg"/>
    <property type="match status" value="1"/>
</dbReference>
<dbReference type="AlphaFoldDB" id="A0A1F6GBC1"/>
<evidence type="ECO:0000256" key="3">
    <source>
        <dbReference type="ARBA" id="ARBA00023163"/>
    </source>
</evidence>
<protein>
    <submittedName>
        <fullName evidence="5">Transcriptional regulator</fullName>
    </submittedName>
</protein>
<gene>
    <name evidence="5" type="ORF">A2527_07710</name>
</gene>
<dbReference type="InterPro" id="IPR051011">
    <property type="entry name" value="Metal_resp_trans_reg"/>
</dbReference>
<dbReference type="InterPro" id="IPR001845">
    <property type="entry name" value="HTH_ArsR_DNA-bd_dom"/>
</dbReference>
<dbReference type="Gene3D" id="1.10.10.10">
    <property type="entry name" value="Winged helix-like DNA-binding domain superfamily/Winged helix DNA-binding domain"/>
    <property type="match status" value="1"/>
</dbReference>
<comment type="caution">
    <text evidence="5">The sequence shown here is derived from an EMBL/GenBank/DDBJ whole genome shotgun (WGS) entry which is preliminary data.</text>
</comment>
<dbReference type="PROSITE" id="PS50987">
    <property type="entry name" value="HTH_ARSR_2"/>
    <property type="match status" value="1"/>
</dbReference>
<dbReference type="GO" id="GO:0003700">
    <property type="term" value="F:DNA-binding transcription factor activity"/>
    <property type="evidence" value="ECO:0007669"/>
    <property type="project" value="InterPro"/>
</dbReference>
<evidence type="ECO:0000313" key="5">
    <source>
        <dbReference type="EMBL" id="OGG95417.1"/>
    </source>
</evidence>
<evidence type="ECO:0000256" key="1">
    <source>
        <dbReference type="ARBA" id="ARBA00023015"/>
    </source>
</evidence>
<dbReference type="InterPro" id="IPR036388">
    <property type="entry name" value="WH-like_DNA-bd_sf"/>
</dbReference>
<proteinExistence type="predicted"/>